<dbReference type="AlphaFoldDB" id="A0A162CXQ4"/>
<dbReference type="GO" id="GO:0032968">
    <property type="term" value="P:positive regulation of transcription elongation by RNA polymerase II"/>
    <property type="evidence" value="ECO:0007669"/>
    <property type="project" value="TreeGrafter"/>
</dbReference>
<dbReference type="PANTHER" id="PTHR23288:SF17">
    <property type="entry name" value="RNA POLYMERASE II ELONGATION FACTOR ELL"/>
    <property type="match status" value="1"/>
</dbReference>
<reference evidence="2 3" key="1">
    <citation type="submission" date="2016-03" db="EMBL/GenBank/DDBJ databases">
        <title>EvidentialGene: Evidence-directed Construction of Genes on Genomes.</title>
        <authorList>
            <person name="Gilbert D.G."/>
            <person name="Choi J.-H."/>
            <person name="Mockaitis K."/>
            <person name="Colbourne J."/>
            <person name="Pfrender M."/>
        </authorList>
    </citation>
    <scope>NUCLEOTIDE SEQUENCE [LARGE SCALE GENOMIC DNA]</scope>
    <source>
        <strain evidence="2 3">Xinb3</strain>
        <tissue evidence="2">Complete organism</tissue>
    </source>
</reference>
<name>A0A162CXQ4_9CRUS</name>
<feature type="domain" description="RNA polymerase II elongation factor ELL N-terminal" evidence="1">
    <location>
        <begin position="4"/>
        <end position="79"/>
    </location>
</feature>
<evidence type="ECO:0000313" key="2">
    <source>
        <dbReference type="EMBL" id="KZS00674.1"/>
    </source>
</evidence>
<feature type="non-terminal residue" evidence="2">
    <location>
        <position position="83"/>
    </location>
</feature>
<evidence type="ECO:0000259" key="1">
    <source>
        <dbReference type="Pfam" id="PF10390"/>
    </source>
</evidence>
<keyword evidence="2" id="KW-0648">Protein biosynthesis</keyword>
<proteinExistence type="predicted"/>
<feature type="non-terminal residue" evidence="2">
    <location>
        <position position="1"/>
    </location>
</feature>
<keyword evidence="3" id="KW-1185">Reference proteome</keyword>
<dbReference type="PANTHER" id="PTHR23288">
    <property type="entry name" value="OCCLUDIN AND RNA POLYMERASE II ELONGATION FACTOR ELL"/>
    <property type="match status" value="1"/>
</dbReference>
<dbReference type="GO" id="GO:0000987">
    <property type="term" value="F:cis-regulatory region sequence-specific DNA binding"/>
    <property type="evidence" value="ECO:0007669"/>
    <property type="project" value="TreeGrafter"/>
</dbReference>
<evidence type="ECO:0000313" key="3">
    <source>
        <dbReference type="Proteomes" id="UP000076858"/>
    </source>
</evidence>
<dbReference type="GO" id="GO:0006368">
    <property type="term" value="P:transcription elongation by RNA polymerase II"/>
    <property type="evidence" value="ECO:0007669"/>
    <property type="project" value="InterPro"/>
</dbReference>
<protein>
    <submittedName>
        <fullName evidence="2">RNA polymerase II elongation factor ELL</fullName>
    </submittedName>
</protein>
<dbReference type="Pfam" id="PF10390">
    <property type="entry name" value="ELL"/>
    <property type="match status" value="1"/>
</dbReference>
<dbReference type="Proteomes" id="UP000076858">
    <property type="component" value="Unassembled WGS sequence"/>
</dbReference>
<keyword evidence="2" id="KW-0251">Elongation factor</keyword>
<sequence length="83" mass="9126">RLWFPSAEEGRGSAFSFNLSSSSVAGGPQGSFECVQQCGSRSLESLGVMGLKMNIKAKDDVYEATRQRMAVAEEESKKNWYVI</sequence>
<dbReference type="OrthoDB" id="6284217at2759"/>
<dbReference type="STRING" id="35525.A0A162CXQ4"/>
<dbReference type="GO" id="GO:0008023">
    <property type="term" value="C:transcription elongation factor complex"/>
    <property type="evidence" value="ECO:0007669"/>
    <property type="project" value="InterPro"/>
</dbReference>
<dbReference type="GO" id="GO:0042795">
    <property type="term" value="P:snRNA transcription by RNA polymerase II"/>
    <property type="evidence" value="ECO:0007669"/>
    <property type="project" value="TreeGrafter"/>
</dbReference>
<dbReference type="InterPro" id="IPR019464">
    <property type="entry name" value="ELL_N"/>
</dbReference>
<dbReference type="InterPro" id="IPR031176">
    <property type="entry name" value="ELL/occludin"/>
</dbReference>
<accession>A0A162CXQ4</accession>
<dbReference type="GO" id="GO:0003746">
    <property type="term" value="F:translation elongation factor activity"/>
    <property type="evidence" value="ECO:0007669"/>
    <property type="project" value="UniProtKB-KW"/>
</dbReference>
<gene>
    <name evidence="2" type="ORF">APZ42_002941</name>
</gene>
<organism evidence="2 3">
    <name type="scientific">Daphnia magna</name>
    <dbReference type="NCBI Taxonomy" id="35525"/>
    <lineage>
        <taxon>Eukaryota</taxon>
        <taxon>Metazoa</taxon>
        <taxon>Ecdysozoa</taxon>
        <taxon>Arthropoda</taxon>
        <taxon>Crustacea</taxon>
        <taxon>Branchiopoda</taxon>
        <taxon>Diplostraca</taxon>
        <taxon>Cladocera</taxon>
        <taxon>Anomopoda</taxon>
        <taxon>Daphniidae</taxon>
        <taxon>Daphnia</taxon>
    </lineage>
</organism>
<dbReference type="EMBL" id="LRGB01008986">
    <property type="protein sequence ID" value="KZS00674.1"/>
    <property type="molecule type" value="Genomic_DNA"/>
</dbReference>
<comment type="caution">
    <text evidence="2">The sequence shown here is derived from an EMBL/GenBank/DDBJ whole genome shotgun (WGS) entry which is preliminary data.</text>
</comment>